<proteinExistence type="predicted"/>
<evidence type="ECO:0000313" key="2">
    <source>
        <dbReference type="EMBL" id="ORC92786.1"/>
    </source>
</evidence>
<dbReference type="GeneID" id="39981210"/>
<reference evidence="2 3" key="1">
    <citation type="submission" date="2017-03" db="EMBL/GenBank/DDBJ databases">
        <title>An alternative strategy for trypanosome survival in the mammalian bloodstream revealed through genome and transcriptome analysis of the ubiquitous bovine parasite Trypanosoma (Megatrypanum) theileri.</title>
        <authorList>
            <person name="Kelly S."/>
            <person name="Ivens A."/>
            <person name="Mott A."/>
            <person name="O'Neill E."/>
            <person name="Emms D."/>
            <person name="Macleod O."/>
            <person name="Voorheis P."/>
            <person name="Matthews J."/>
            <person name="Matthews K."/>
            <person name="Carrington M."/>
        </authorList>
    </citation>
    <scope>NUCLEOTIDE SEQUENCE [LARGE SCALE GENOMIC DNA]</scope>
    <source>
        <strain evidence="2">Edinburgh</strain>
    </source>
</reference>
<protein>
    <submittedName>
        <fullName evidence="2">Uncharacterized protein</fullName>
    </submittedName>
</protein>
<dbReference type="AlphaFoldDB" id="A0A1X0P759"/>
<dbReference type="OrthoDB" id="242883at2759"/>
<evidence type="ECO:0000256" key="1">
    <source>
        <dbReference type="SAM" id="MobiDB-lite"/>
    </source>
</evidence>
<dbReference type="EMBL" id="NBCO01000002">
    <property type="protein sequence ID" value="ORC92786.1"/>
    <property type="molecule type" value="Genomic_DNA"/>
</dbReference>
<accession>A0A1X0P759</accession>
<gene>
    <name evidence="2" type="ORF">TM35_000021120</name>
</gene>
<keyword evidence="3" id="KW-1185">Reference proteome</keyword>
<evidence type="ECO:0000313" key="3">
    <source>
        <dbReference type="Proteomes" id="UP000192257"/>
    </source>
</evidence>
<dbReference type="RefSeq" id="XP_028886852.1">
    <property type="nucleotide sequence ID" value="XM_029021430.1"/>
</dbReference>
<dbReference type="VEuPathDB" id="TriTrypDB:TM35_000021120"/>
<dbReference type="Proteomes" id="UP000192257">
    <property type="component" value="Unassembled WGS sequence"/>
</dbReference>
<name>A0A1X0P759_9TRYP</name>
<organism evidence="2 3">
    <name type="scientific">Trypanosoma theileri</name>
    <dbReference type="NCBI Taxonomy" id="67003"/>
    <lineage>
        <taxon>Eukaryota</taxon>
        <taxon>Discoba</taxon>
        <taxon>Euglenozoa</taxon>
        <taxon>Kinetoplastea</taxon>
        <taxon>Metakinetoplastina</taxon>
        <taxon>Trypanosomatida</taxon>
        <taxon>Trypanosomatidae</taxon>
        <taxon>Trypanosoma</taxon>
    </lineage>
</organism>
<sequence>MFFYSPGVQLIVPKGCSLRHSSSIPMVRPIRMIGIVHKVFVERGYGFILAAPPPVSLLKPLTSSRRVDGDSTGLNEQQMVSQKDPISVWFPLNSKSGGRLGKPEELREGSVSSFPSRGSYVTFTATCHHDAAKQVCVWRTQEVKPCDVKKKLQAALRTARDPRWDRITAEDVAKANREIAWYFAAEKPVSLQSPQRAQVSEDSAISTAALLEDDTDTEEQRSQMSQERMRRRLHKINEMARRFVVSETDLRRPLLWMRNVGGCSIDNEENKGSVNHFSKFSEDEKKRWERVQQYLNEQ</sequence>
<feature type="region of interest" description="Disordered" evidence="1">
    <location>
        <begin position="208"/>
        <end position="227"/>
    </location>
</feature>
<comment type="caution">
    <text evidence="2">The sequence shown here is derived from an EMBL/GenBank/DDBJ whole genome shotgun (WGS) entry which is preliminary data.</text>
</comment>